<dbReference type="EMBL" id="JBICBT010000516">
    <property type="protein sequence ID" value="KAL3111177.1"/>
    <property type="molecule type" value="Genomic_DNA"/>
</dbReference>
<proteinExistence type="predicted"/>
<evidence type="ECO:0000313" key="2">
    <source>
        <dbReference type="Proteomes" id="UP001620626"/>
    </source>
</evidence>
<evidence type="ECO:0000313" key="1">
    <source>
        <dbReference type="EMBL" id="KAL3111177.1"/>
    </source>
</evidence>
<dbReference type="Proteomes" id="UP001620626">
    <property type="component" value="Unassembled WGS sequence"/>
</dbReference>
<keyword evidence="2" id="KW-1185">Reference proteome</keyword>
<organism evidence="1 2">
    <name type="scientific">Heterodera trifolii</name>
    <dbReference type="NCBI Taxonomy" id="157864"/>
    <lineage>
        <taxon>Eukaryota</taxon>
        <taxon>Metazoa</taxon>
        <taxon>Ecdysozoa</taxon>
        <taxon>Nematoda</taxon>
        <taxon>Chromadorea</taxon>
        <taxon>Rhabditida</taxon>
        <taxon>Tylenchina</taxon>
        <taxon>Tylenchomorpha</taxon>
        <taxon>Tylenchoidea</taxon>
        <taxon>Heteroderidae</taxon>
        <taxon>Heteroderinae</taxon>
        <taxon>Heterodera</taxon>
    </lineage>
</organism>
<gene>
    <name evidence="1" type="ORF">niasHT_018051</name>
</gene>
<accession>A0ABD2L8D8</accession>
<reference evidence="1 2" key="1">
    <citation type="submission" date="2024-10" db="EMBL/GenBank/DDBJ databases">
        <authorList>
            <person name="Kim D."/>
        </authorList>
    </citation>
    <scope>NUCLEOTIDE SEQUENCE [LARGE SCALE GENOMIC DNA]</scope>
    <source>
        <strain evidence="1">BH-2024</strain>
    </source>
</reference>
<comment type="caution">
    <text evidence="1">The sequence shown here is derived from an EMBL/GenBank/DDBJ whole genome shotgun (WGS) entry which is preliminary data.</text>
</comment>
<dbReference type="AlphaFoldDB" id="A0ABD2L8D8"/>
<sequence length="195" mass="22773">MDLFPNVFQSLRKFVPSILNDCPSFHYANFNYDNLFAEFPADDNATASDGQWVAKWLFTLHPNNVPKVFPYWLEMDAGLFASKLEAFKMAFANASSPANFIVIIWILPSFADSVVPFNRTNELTREQLALKIIDHYSNRFLLIRCPIARDESKWTKWEKEAIGFRMDDQWNLIEIQKDNNDIGDERAPRRNSWPM</sequence>
<protein>
    <submittedName>
        <fullName evidence="1">Uncharacterized protein</fullName>
    </submittedName>
</protein>
<name>A0ABD2L8D8_9BILA</name>